<dbReference type="PANTHER" id="PTHR31790:SF511">
    <property type="entry name" value="UBIQUITIN-PROTEIN LIGASE"/>
    <property type="match status" value="1"/>
</dbReference>
<reference evidence="2 3" key="1">
    <citation type="journal article" date="2014" name="Nat. Genet.">
        <title>Genome sequence of the hot pepper provides insights into the evolution of pungency in Capsicum species.</title>
        <authorList>
            <person name="Kim S."/>
            <person name="Park M."/>
            <person name="Yeom S.I."/>
            <person name="Kim Y.M."/>
            <person name="Lee J.M."/>
            <person name="Lee H.A."/>
            <person name="Seo E."/>
            <person name="Choi J."/>
            <person name="Cheong K."/>
            <person name="Kim K.T."/>
            <person name="Jung K."/>
            <person name="Lee G.W."/>
            <person name="Oh S.K."/>
            <person name="Bae C."/>
            <person name="Kim S.B."/>
            <person name="Lee H.Y."/>
            <person name="Kim S.Y."/>
            <person name="Kim M.S."/>
            <person name="Kang B.C."/>
            <person name="Jo Y.D."/>
            <person name="Yang H.B."/>
            <person name="Jeong H.J."/>
            <person name="Kang W.H."/>
            <person name="Kwon J.K."/>
            <person name="Shin C."/>
            <person name="Lim J.Y."/>
            <person name="Park J.H."/>
            <person name="Huh J.H."/>
            <person name="Kim J.S."/>
            <person name="Kim B.D."/>
            <person name="Cohen O."/>
            <person name="Paran I."/>
            <person name="Suh M.C."/>
            <person name="Lee S.B."/>
            <person name="Kim Y.K."/>
            <person name="Shin Y."/>
            <person name="Noh S.J."/>
            <person name="Park J."/>
            <person name="Seo Y.S."/>
            <person name="Kwon S.Y."/>
            <person name="Kim H.A."/>
            <person name="Park J.M."/>
            <person name="Kim H.J."/>
            <person name="Choi S.B."/>
            <person name="Bosland P.W."/>
            <person name="Reeves G."/>
            <person name="Jo S.H."/>
            <person name="Lee B.W."/>
            <person name="Cho H.T."/>
            <person name="Choi H.S."/>
            <person name="Lee M.S."/>
            <person name="Yu Y."/>
            <person name="Do Choi Y."/>
            <person name="Park B.S."/>
            <person name="van Deynze A."/>
            <person name="Ashrafi H."/>
            <person name="Hill T."/>
            <person name="Kim W.T."/>
            <person name="Pai H.S."/>
            <person name="Ahn H.K."/>
            <person name="Yeam I."/>
            <person name="Giovannoni J.J."/>
            <person name="Rose J.K."/>
            <person name="Sorensen I."/>
            <person name="Lee S.J."/>
            <person name="Kim R.W."/>
            <person name="Choi I.Y."/>
            <person name="Choi B.S."/>
            <person name="Lim J.S."/>
            <person name="Lee Y.H."/>
            <person name="Choi D."/>
        </authorList>
    </citation>
    <scope>NUCLEOTIDE SEQUENCE [LARGE SCALE GENOMIC DNA]</scope>
    <source>
        <strain evidence="3">cv. CM334</strain>
    </source>
</reference>
<dbReference type="Proteomes" id="UP000222542">
    <property type="component" value="Unassembled WGS sequence"/>
</dbReference>
<protein>
    <recommendedName>
        <fullName evidence="1">F-box associated beta-propeller type 1 domain-containing protein</fullName>
    </recommendedName>
</protein>
<proteinExistence type="predicted"/>
<dbReference type="NCBIfam" id="TIGR01640">
    <property type="entry name" value="F_box_assoc_1"/>
    <property type="match status" value="1"/>
</dbReference>
<dbReference type="InterPro" id="IPR052361">
    <property type="entry name" value="F-box_domain"/>
</dbReference>
<evidence type="ECO:0000313" key="3">
    <source>
        <dbReference type="Proteomes" id="UP000222542"/>
    </source>
</evidence>
<dbReference type="Pfam" id="PF07734">
    <property type="entry name" value="FBA_1"/>
    <property type="match status" value="1"/>
</dbReference>
<dbReference type="InterPro" id="IPR036047">
    <property type="entry name" value="F-box-like_dom_sf"/>
</dbReference>
<dbReference type="EMBL" id="AYRZ02000004">
    <property type="protein sequence ID" value="PHT84334.1"/>
    <property type="molecule type" value="Genomic_DNA"/>
</dbReference>
<evidence type="ECO:0000259" key="1">
    <source>
        <dbReference type="Pfam" id="PF07734"/>
    </source>
</evidence>
<feature type="domain" description="F-box associated beta-propeller type 1" evidence="1">
    <location>
        <begin position="51"/>
        <end position="262"/>
    </location>
</feature>
<dbReference type="InterPro" id="IPR006527">
    <property type="entry name" value="F-box-assoc_dom_typ1"/>
</dbReference>
<comment type="caution">
    <text evidence="2">The sequence shown here is derived from an EMBL/GenBank/DDBJ whole genome shotgun (WGS) entry which is preliminary data.</text>
</comment>
<reference evidence="2 3" key="2">
    <citation type="journal article" date="2017" name="Genome Biol.">
        <title>New reference genome sequences of hot pepper reveal the massive evolution of plant disease-resistance genes by retroduplication.</title>
        <authorList>
            <person name="Kim S."/>
            <person name="Park J."/>
            <person name="Yeom S.I."/>
            <person name="Kim Y.M."/>
            <person name="Seo E."/>
            <person name="Kim K.T."/>
            <person name="Kim M.S."/>
            <person name="Lee J.M."/>
            <person name="Cheong K."/>
            <person name="Shin H.S."/>
            <person name="Kim S.B."/>
            <person name="Han K."/>
            <person name="Lee J."/>
            <person name="Park M."/>
            <person name="Lee H.A."/>
            <person name="Lee H.Y."/>
            <person name="Lee Y."/>
            <person name="Oh S."/>
            <person name="Lee J.H."/>
            <person name="Choi E."/>
            <person name="Choi E."/>
            <person name="Lee S.E."/>
            <person name="Jeon J."/>
            <person name="Kim H."/>
            <person name="Choi G."/>
            <person name="Song H."/>
            <person name="Lee J."/>
            <person name="Lee S.C."/>
            <person name="Kwon J.K."/>
            <person name="Lee H.Y."/>
            <person name="Koo N."/>
            <person name="Hong Y."/>
            <person name="Kim R.W."/>
            <person name="Kang W.H."/>
            <person name="Huh J.H."/>
            <person name="Kang B.C."/>
            <person name="Yang T.J."/>
            <person name="Lee Y.H."/>
            <person name="Bennetzen J.L."/>
            <person name="Choi D."/>
        </authorList>
    </citation>
    <scope>NUCLEOTIDE SEQUENCE [LARGE SCALE GENOMIC DNA]</scope>
    <source>
        <strain evidence="3">cv. CM334</strain>
    </source>
</reference>
<dbReference type="STRING" id="4072.A0A2G2ZQW2"/>
<dbReference type="OMA" id="LCAYRTH"/>
<dbReference type="InterPro" id="IPR017451">
    <property type="entry name" value="F-box-assoc_interact_dom"/>
</dbReference>
<dbReference type="Gramene" id="PHT84334">
    <property type="protein sequence ID" value="PHT84334"/>
    <property type="gene ID" value="T459_12777"/>
</dbReference>
<evidence type="ECO:0000313" key="2">
    <source>
        <dbReference type="EMBL" id="PHT84334.1"/>
    </source>
</evidence>
<gene>
    <name evidence="2" type="ORF">T459_12777</name>
</gene>
<dbReference type="PANTHER" id="PTHR31790">
    <property type="entry name" value="OS02G0783600 PROTEIN"/>
    <property type="match status" value="1"/>
</dbReference>
<dbReference type="AlphaFoldDB" id="A0A2G2ZQW2"/>
<organism evidence="2 3">
    <name type="scientific">Capsicum annuum</name>
    <name type="common">Capsicum pepper</name>
    <dbReference type="NCBI Taxonomy" id="4072"/>
    <lineage>
        <taxon>Eukaryota</taxon>
        <taxon>Viridiplantae</taxon>
        <taxon>Streptophyta</taxon>
        <taxon>Embryophyta</taxon>
        <taxon>Tracheophyta</taxon>
        <taxon>Spermatophyta</taxon>
        <taxon>Magnoliopsida</taxon>
        <taxon>eudicotyledons</taxon>
        <taxon>Gunneridae</taxon>
        <taxon>Pentapetalae</taxon>
        <taxon>asterids</taxon>
        <taxon>lamiids</taxon>
        <taxon>Solanales</taxon>
        <taxon>Solanaceae</taxon>
        <taxon>Solanoideae</taxon>
        <taxon>Capsiceae</taxon>
        <taxon>Capsicum</taxon>
    </lineage>
</organism>
<keyword evidence="3" id="KW-1185">Reference proteome</keyword>
<accession>A0A2G2ZQW2</accession>
<dbReference type="SUPFAM" id="SSF81383">
    <property type="entry name" value="F-box domain"/>
    <property type="match status" value="1"/>
</dbReference>
<name>A0A2G2ZQW2_CAPAN</name>
<sequence length="281" mass="32202">MEIYFSEEIIMDIHIRLPVQSLLRFKCASNFWKTLTSDPYFKLCIPSNHKPHRYVILCCCDGLCLLWSYGGAGYLLWNPSTNESVQLPEHGYPYTTRATPSTYRLAFDSINDDYKILKIDNKGSSTSFNKIFALKSGCWRNIGNHCRGFVNNVCGEEDSLAFVRGAFHWIGKDNLSRHFMISLNISNEVYGEISLPEGICNIHGSQICLERDISVLQGMLCAYRTHLSPRDCTFKLWVMKDYGVKESWTELFSIRGPELYQNIGLQMVKCYSTSVCTKMRG</sequence>